<feature type="transmembrane region" description="Helical" evidence="1">
    <location>
        <begin position="579"/>
        <end position="604"/>
    </location>
</feature>
<evidence type="ECO:0000313" key="3">
    <source>
        <dbReference type="Proteomes" id="UP001165653"/>
    </source>
</evidence>
<dbReference type="RefSeq" id="WP_264514401.1">
    <property type="nucleotide sequence ID" value="NZ_JAPDDR010000007.1"/>
</dbReference>
<gene>
    <name evidence="2" type="ORF">OJ996_14855</name>
</gene>
<evidence type="ECO:0000313" key="2">
    <source>
        <dbReference type="EMBL" id="MCW1914865.1"/>
    </source>
</evidence>
<dbReference type="EMBL" id="JAPDDR010000007">
    <property type="protein sequence ID" value="MCW1914865.1"/>
    <property type="molecule type" value="Genomic_DNA"/>
</dbReference>
<sequence length="685" mass="75265">MQTNPNPEAEEVAAEERFIAAAVAPLGENAEMQVMAGEELRDALERGKIEEGKAVLLSGRLEKAGGERQAVPWFYGIVGLISVVALAIGFRDLRRWKSASYALIGMSDPIQSFGHFIPFHRNLVMEPAKFLGEFTPDQEELLFGRTSENYWDGYLKLHQRSPKDAVLYAEHVKSLARWNKLPADFIETADEIDPENGWFRYLAAGYKARTAVHTLGYGKRIRYQIKDPALLTEALGLMKEAAEKPKFDSYRDEMLSRRLAVLHPGDDVIGRFFVQEYVSSEGGNDYFVPRALGDAIAAQAEELASKGEKDSFLKLHENQKLLAKRVLENASSTTTDSLWAAAVLRSPSPVTMEKAARTLGLDHEGEQIRKTQAALEELWRTRESRVTEEFYGKGSIASTRTRWDSLSTQPLDFESLKPGAKAEHVLFDRILCYGGSVVLLIAAGLAALCRFRHGKQARLLSLSLLRTVTVKDHAWIVGLGIVLPFTCYLAAETIPALAGAEWSVSRTIPGDAVRIAAALALMVSLPVMVAAWRLDLGWGRHSTSRWQWVGGLAALAAIVAWVGGCTIGEGKHGQGTPELFQAGMIAAGVCVVWHFLIGLLGVLVRGRGEVLKGMVLCRAVIPAYAGGMLLMAGASFLFHAQEKAWIAKDSFTKIDPAVPAASRFDHETALQIRADSLRVLDAERE</sequence>
<feature type="transmembrane region" description="Helical" evidence="1">
    <location>
        <begin position="546"/>
        <end position="567"/>
    </location>
</feature>
<feature type="transmembrane region" description="Helical" evidence="1">
    <location>
        <begin position="512"/>
        <end position="534"/>
    </location>
</feature>
<accession>A0ABT3G4W9</accession>
<feature type="transmembrane region" description="Helical" evidence="1">
    <location>
        <begin position="430"/>
        <end position="453"/>
    </location>
</feature>
<keyword evidence="3" id="KW-1185">Reference proteome</keyword>
<comment type="caution">
    <text evidence="2">The sequence shown here is derived from an EMBL/GenBank/DDBJ whole genome shotgun (WGS) entry which is preliminary data.</text>
</comment>
<feature type="transmembrane region" description="Helical" evidence="1">
    <location>
        <begin position="70"/>
        <end position="90"/>
    </location>
</feature>
<keyword evidence="1" id="KW-0812">Transmembrane</keyword>
<feature type="transmembrane region" description="Helical" evidence="1">
    <location>
        <begin position="473"/>
        <end position="491"/>
    </location>
</feature>
<name>A0ABT3G4W9_9BACT</name>
<protein>
    <submittedName>
        <fullName evidence="2">Uncharacterized protein</fullName>
    </submittedName>
</protein>
<proteinExistence type="predicted"/>
<dbReference type="Proteomes" id="UP001165653">
    <property type="component" value="Unassembled WGS sequence"/>
</dbReference>
<feature type="transmembrane region" description="Helical" evidence="1">
    <location>
        <begin position="619"/>
        <end position="638"/>
    </location>
</feature>
<keyword evidence="1" id="KW-1133">Transmembrane helix</keyword>
<keyword evidence="1" id="KW-0472">Membrane</keyword>
<organism evidence="2 3">
    <name type="scientific">Luteolibacter rhizosphaerae</name>
    <dbReference type="NCBI Taxonomy" id="2989719"/>
    <lineage>
        <taxon>Bacteria</taxon>
        <taxon>Pseudomonadati</taxon>
        <taxon>Verrucomicrobiota</taxon>
        <taxon>Verrucomicrobiia</taxon>
        <taxon>Verrucomicrobiales</taxon>
        <taxon>Verrucomicrobiaceae</taxon>
        <taxon>Luteolibacter</taxon>
    </lineage>
</organism>
<reference evidence="2" key="1">
    <citation type="submission" date="2022-10" db="EMBL/GenBank/DDBJ databases">
        <title>Luteolibacter sp. GHJ8, whole genome shotgun sequencing project.</title>
        <authorList>
            <person name="Zhao G."/>
            <person name="Shen L."/>
        </authorList>
    </citation>
    <scope>NUCLEOTIDE SEQUENCE</scope>
    <source>
        <strain evidence="2">GHJ8</strain>
    </source>
</reference>
<evidence type="ECO:0000256" key="1">
    <source>
        <dbReference type="SAM" id="Phobius"/>
    </source>
</evidence>